<dbReference type="PANTHER" id="PTHR37691">
    <property type="entry name" value="BLR3518 PROTEIN"/>
    <property type="match status" value="1"/>
</dbReference>
<dbReference type="PANTHER" id="PTHR37691:SF1">
    <property type="entry name" value="BLR3518 PROTEIN"/>
    <property type="match status" value="1"/>
</dbReference>
<organism evidence="1">
    <name type="scientific">hydrothermal vent metagenome</name>
    <dbReference type="NCBI Taxonomy" id="652676"/>
    <lineage>
        <taxon>unclassified sequences</taxon>
        <taxon>metagenomes</taxon>
        <taxon>ecological metagenomes</taxon>
    </lineage>
</organism>
<evidence type="ECO:0000313" key="1">
    <source>
        <dbReference type="EMBL" id="VAW95306.1"/>
    </source>
</evidence>
<accession>A0A3B1ARF6</accession>
<dbReference type="InterPro" id="IPR027396">
    <property type="entry name" value="DsrEFH-like"/>
</dbReference>
<name>A0A3B1ARF6_9ZZZZ</name>
<dbReference type="Gene3D" id="3.40.1260.10">
    <property type="entry name" value="DsrEFH-like"/>
    <property type="match status" value="1"/>
</dbReference>
<dbReference type="InterPro" id="IPR003787">
    <property type="entry name" value="Sulphur_relay_DsrE/F-like"/>
</dbReference>
<dbReference type="EMBL" id="UOFS01000022">
    <property type="protein sequence ID" value="VAW95306.1"/>
    <property type="molecule type" value="Genomic_DNA"/>
</dbReference>
<dbReference type="AlphaFoldDB" id="A0A3B1ARF6"/>
<gene>
    <name evidence="1" type="ORF">MNBD_GAMMA22-31</name>
</gene>
<protein>
    <submittedName>
        <fullName evidence="1">Uncharacterized protein</fullName>
    </submittedName>
</protein>
<sequence>MSMRKVLVFFIVFFIFHSPVFSDGKDNFVQTPYKEPKVVYDFYFDEPAKIRSALYWVRSLMNPLMDSPYDYAPEFMDIVVVIHGTEIVSVVKHNYKKYKDVVERIKYYHQLGVKFKVCNLAAHDYGYKRSDFFEFIELVPSAMAELVHWQSQGYSLITPNIMSKKYTIEEIR</sequence>
<proteinExistence type="predicted"/>
<dbReference type="SUPFAM" id="SSF75169">
    <property type="entry name" value="DsrEFH-like"/>
    <property type="match status" value="1"/>
</dbReference>
<reference evidence="1" key="1">
    <citation type="submission" date="2018-06" db="EMBL/GenBank/DDBJ databases">
        <authorList>
            <person name="Zhirakovskaya E."/>
        </authorList>
    </citation>
    <scope>NUCLEOTIDE SEQUENCE</scope>
</reference>
<dbReference type="Pfam" id="PF02635">
    <property type="entry name" value="DsrE"/>
    <property type="match status" value="1"/>
</dbReference>